<name>A0ABD0R2G5_CIRMR</name>
<evidence type="ECO:0000256" key="1">
    <source>
        <dbReference type="SAM" id="MobiDB-lite"/>
    </source>
</evidence>
<comment type="caution">
    <text evidence="2">The sequence shown here is derived from an EMBL/GenBank/DDBJ whole genome shotgun (WGS) entry which is preliminary data.</text>
</comment>
<feature type="compositionally biased region" description="Polar residues" evidence="1">
    <location>
        <begin position="1"/>
        <end position="19"/>
    </location>
</feature>
<evidence type="ECO:0000313" key="2">
    <source>
        <dbReference type="EMBL" id="KAL0191851.1"/>
    </source>
</evidence>
<reference evidence="2 3" key="1">
    <citation type="submission" date="2024-05" db="EMBL/GenBank/DDBJ databases">
        <title>Genome sequencing and assembly of Indian major carp, Cirrhinus mrigala (Hamilton, 1822).</title>
        <authorList>
            <person name="Mohindra V."/>
            <person name="Chowdhury L.M."/>
            <person name="Lal K."/>
            <person name="Jena J.K."/>
        </authorList>
    </citation>
    <scope>NUCLEOTIDE SEQUENCE [LARGE SCALE GENOMIC DNA]</scope>
    <source>
        <strain evidence="2">CM1030</strain>
        <tissue evidence="2">Blood</tissue>
    </source>
</reference>
<feature type="non-terminal residue" evidence="2">
    <location>
        <position position="1"/>
    </location>
</feature>
<proteinExistence type="predicted"/>
<feature type="compositionally biased region" description="Basic residues" evidence="1">
    <location>
        <begin position="42"/>
        <end position="52"/>
    </location>
</feature>
<gene>
    <name evidence="2" type="ORF">M9458_014549</name>
</gene>
<keyword evidence="3" id="KW-1185">Reference proteome</keyword>
<feature type="non-terminal residue" evidence="2">
    <location>
        <position position="52"/>
    </location>
</feature>
<feature type="region of interest" description="Disordered" evidence="1">
    <location>
        <begin position="1"/>
        <end position="52"/>
    </location>
</feature>
<accession>A0ABD0R2G5</accession>
<dbReference type="EMBL" id="JAMKFB020000006">
    <property type="protein sequence ID" value="KAL0191851.1"/>
    <property type="molecule type" value="Genomic_DNA"/>
</dbReference>
<dbReference type="Proteomes" id="UP001529510">
    <property type="component" value="Unassembled WGS sequence"/>
</dbReference>
<feature type="compositionally biased region" description="Pro residues" evidence="1">
    <location>
        <begin position="31"/>
        <end position="41"/>
    </location>
</feature>
<dbReference type="AlphaFoldDB" id="A0ABD0R2G5"/>
<sequence length="52" mass="5675">PSLGFSSSMNYPSRQQGNMYGSLAHPTPSCHGPPPRLPPHNPRLHAPPKHTH</sequence>
<protein>
    <submittedName>
        <fullName evidence="2">Uncharacterized protein</fullName>
    </submittedName>
</protein>
<organism evidence="2 3">
    <name type="scientific">Cirrhinus mrigala</name>
    <name type="common">Mrigala</name>
    <dbReference type="NCBI Taxonomy" id="683832"/>
    <lineage>
        <taxon>Eukaryota</taxon>
        <taxon>Metazoa</taxon>
        <taxon>Chordata</taxon>
        <taxon>Craniata</taxon>
        <taxon>Vertebrata</taxon>
        <taxon>Euteleostomi</taxon>
        <taxon>Actinopterygii</taxon>
        <taxon>Neopterygii</taxon>
        <taxon>Teleostei</taxon>
        <taxon>Ostariophysi</taxon>
        <taxon>Cypriniformes</taxon>
        <taxon>Cyprinidae</taxon>
        <taxon>Labeoninae</taxon>
        <taxon>Labeonini</taxon>
        <taxon>Cirrhinus</taxon>
    </lineage>
</organism>
<evidence type="ECO:0000313" key="3">
    <source>
        <dbReference type="Proteomes" id="UP001529510"/>
    </source>
</evidence>